<sequence>MRVLALASQKGGSGKTTLSGHLAVQAQRAGAGPVVLIDIDPQGSLADWWNEREADFPAFAQTTVGRLAQDLQVLRQQGFKLAVIDTPPAITMAIQSVIALSELIVVPTRPSPHDLRAVGATVDLCERAGKPLIFAVNGATPKARITAEAIVALSQHGTVAPVTLHHRTDFAASMIDGRTVMEVDPTGRSAAEIAQLWSYVSERLEKNFRRTVFAVPQPGPAGMAAVRALGGAAPRPAGSFGRRVIGS</sequence>
<dbReference type="PANTHER" id="PTHR13696:SF96">
    <property type="entry name" value="COBQ_COBB_MIND_PARA NUCLEOTIDE BINDING DOMAIN-CONTAINING PROTEIN"/>
    <property type="match status" value="1"/>
</dbReference>
<dbReference type="RefSeq" id="WP_191323891.1">
    <property type="nucleotide sequence ID" value="NZ_BMZP01000006.1"/>
</dbReference>
<protein>
    <submittedName>
        <fullName evidence="2">AAA family ATPase</fullName>
    </submittedName>
</protein>
<feature type="domain" description="CobQ/CobB/MinD/ParA nucleotide binding" evidence="1">
    <location>
        <begin position="5"/>
        <end position="93"/>
    </location>
</feature>
<reference evidence="3" key="1">
    <citation type="journal article" date="2019" name="Int. J. Syst. Evol. Microbiol.">
        <title>The Global Catalogue of Microorganisms (GCM) 10K type strain sequencing project: providing services to taxonomists for standard genome sequencing and annotation.</title>
        <authorList>
            <consortium name="The Broad Institute Genomics Platform"/>
            <consortium name="The Broad Institute Genome Sequencing Center for Infectious Disease"/>
            <person name="Wu L."/>
            <person name="Ma J."/>
        </authorList>
    </citation>
    <scope>NUCLEOTIDE SEQUENCE [LARGE SCALE GENOMIC DNA]</scope>
    <source>
        <strain evidence="3">KCTC 42224</strain>
    </source>
</reference>
<dbReference type="Gene3D" id="3.40.50.300">
    <property type="entry name" value="P-loop containing nucleotide triphosphate hydrolases"/>
    <property type="match status" value="1"/>
</dbReference>
<gene>
    <name evidence="2" type="ORF">ACFOOT_11055</name>
</gene>
<dbReference type="InterPro" id="IPR027417">
    <property type="entry name" value="P-loop_NTPase"/>
</dbReference>
<dbReference type="InterPro" id="IPR050678">
    <property type="entry name" value="DNA_Partitioning_ATPase"/>
</dbReference>
<dbReference type="Proteomes" id="UP001595683">
    <property type="component" value="Unassembled WGS sequence"/>
</dbReference>
<dbReference type="CDD" id="cd02042">
    <property type="entry name" value="ParAB_family"/>
    <property type="match status" value="1"/>
</dbReference>
<dbReference type="SUPFAM" id="SSF52540">
    <property type="entry name" value="P-loop containing nucleoside triphosphate hydrolases"/>
    <property type="match status" value="1"/>
</dbReference>
<dbReference type="InterPro" id="IPR002586">
    <property type="entry name" value="CobQ/CobB/MinD/ParA_Nub-bd_dom"/>
</dbReference>
<proteinExistence type="predicted"/>
<dbReference type="Pfam" id="PF01656">
    <property type="entry name" value="CbiA"/>
    <property type="match status" value="1"/>
</dbReference>
<name>A0ABV7V4D4_9SPHN</name>
<evidence type="ECO:0000313" key="2">
    <source>
        <dbReference type="EMBL" id="MFC3671963.1"/>
    </source>
</evidence>
<evidence type="ECO:0000313" key="3">
    <source>
        <dbReference type="Proteomes" id="UP001595683"/>
    </source>
</evidence>
<dbReference type="PIRSF" id="PIRSF009320">
    <property type="entry name" value="Nuc_binding_HP_1000"/>
    <property type="match status" value="1"/>
</dbReference>
<dbReference type="PANTHER" id="PTHR13696">
    <property type="entry name" value="P-LOOP CONTAINING NUCLEOSIDE TRIPHOSPHATE HYDROLASE"/>
    <property type="match status" value="1"/>
</dbReference>
<evidence type="ECO:0000259" key="1">
    <source>
        <dbReference type="Pfam" id="PF01656"/>
    </source>
</evidence>
<accession>A0ABV7V4D4</accession>
<dbReference type="EMBL" id="JBHRYE010000017">
    <property type="protein sequence ID" value="MFC3671963.1"/>
    <property type="molecule type" value="Genomic_DNA"/>
</dbReference>
<comment type="caution">
    <text evidence="2">The sequence shown here is derived from an EMBL/GenBank/DDBJ whole genome shotgun (WGS) entry which is preliminary data.</text>
</comment>
<organism evidence="2 3">
    <name type="scientific">Novosphingobium pokkalii</name>
    <dbReference type="NCBI Taxonomy" id="1770194"/>
    <lineage>
        <taxon>Bacteria</taxon>
        <taxon>Pseudomonadati</taxon>
        <taxon>Pseudomonadota</taxon>
        <taxon>Alphaproteobacteria</taxon>
        <taxon>Sphingomonadales</taxon>
        <taxon>Sphingomonadaceae</taxon>
        <taxon>Novosphingobium</taxon>
    </lineage>
</organism>
<keyword evidence="3" id="KW-1185">Reference proteome</keyword>